<protein>
    <recommendedName>
        <fullName evidence="8">SH3b domain-containing protein</fullName>
    </recommendedName>
</protein>
<dbReference type="EMBL" id="UINC01009552">
    <property type="protein sequence ID" value="SVA42824.1"/>
    <property type="molecule type" value="Genomic_DNA"/>
</dbReference>
<feature type="coiled-coil region" evidence="6">
    <location>
        <begin position="115"/>
        <end position="194"/>
    </location>
</feature>
<organism evidence="9">
    <name type="scientific">marine metagenome</name>
    <dbReference type="NCBI Taxonomy" id="408172"/>
    <lineage>
        <taxon>unclassified sequences</taxon>
        <taxon>metagenomes</taxon>
        <taxon>ecological metagenomes</taxon>
    </lineage>
</organism>
<evidence type="ECO:0000256" key="6">
    <source>
        <dbReference type="SAM" id="Coils"/>
    </source>
</evidence>
<keyword evidence="6" id="KW-0175">Coiled coil</keyword>
<dbReference type="Pfam" id="PF08239">
    <property type="entry name" value="SH3_3"/>
    <property type="match status" value="1"/>
</dbReference>
<evidence type="ECO:0000256" key="4">
    <source>
        <dbReference type="ARBA" id="ARBA00022989"/>
    </source>
</evidence>
<evidence type="ECO:0000313" key="9">
    <source>
        <dbReference type="EMBL" id="SVA42824.1"/>
    </source>
</evidence>
<feature type="transmembrane region" description="Helical" evidence="7">
    <location>
        <begin position="206"/>
        <end position="224"/>
    </location>
</feature>
<dbReference type="AlphaFoldDB" id="A0A381VRH1"/>
<dbReference type="Gene3D" id="2.30.30.40">
    <property type="entry name" value="SH3 Domains"/>
    <property type="match status" value="1"/>
</dbReference>
<sequence length="238" mass="27507">MFRVTRIVRPQRKHDIKLLMAAVVLFVVPNLASPQSNDSWISDQFEVMLRSGKSTQQRIIKLLPSGTKVTVLEQDDESGYTRVRTSNGTEGWMLTRYLVSSPTARLQLPELQTRLFNSDEMRRQLQARVLELEQEREALQTQLGRTETSSLGLQQQLDEIRELSSNAIRLDGQNKRLKQQLIDNERQIDDLESENLEISTRSDREWFIVGAAAVTVGLLLGLIIPRMRWRKKSNWSEF</sequence>
<evidence type="ECO:0000256" key="3">
    <source>
        <dbReference type="ARBA" id="ARBA00022729"/>
    </source>
</evidence>
<keyword evidence="2 7" id="KW-0812">Transmembrane</keyword>
<dbReference type="SMART" id="SM00287">
    <property type="entry name" value="SH3b"/>
    <property type="match status" value="1"/>
</dbReference>
<name>A0A381VRH1_9ZZZZ</name>
<dbReference type="GO" id="GO:0016020">
    <property type="term" value="C:membrane"/>
    <property type="evidence" value="ECO:0007669"/>
    <property type="project" value="UniProtKB-SubCell"/>
</dbReference>
<accession>A0A381VRH1</accession>
<dbReference type="NCBIfam" id="TIGR04211">
    <property type="entry name" value="SH3_and_anchor"/>
    <property type="match status" value="1"/>
</dbReference>
<gene>
    <name evidence="9" type="ORF">METZ01_LOCUS95678</name>
</gene>
<proteinExistence type="predicted"/>
<dbReference type="PROSITE" id="PS51781">
    <property type="entry name" value="SH3B"/>
    <property type="match status" value="1"/>
</dbReference>
<evidence type="ECO:0000259" key="8">
    <source>
        <dbReference type="PROSITE" id="PS51781"/>
    </source>
</evidence>
<evidence type="ECO:0000256" key="1">
    <source>
        <dbReference type="ARBA" id="ARBA00004167"/>
    </source>
</evidence>
<feature type="domain" description="SH3b" evidence="8">
    <location>
        <begin position="36"/>
        <end position="102"/>
    </location>
</feature>
<keyword evidence="4 7" id="KW-1133">Transmembrane helix</keyword>
<dbReference type="PIRSF" id="PIRSF006158">
    <property type="entry name" value="UCP006158_SH3"/>
    <property type="match status" value="1"/>
</dbReference>
<evidence type="ECO:0000256" key="5">
    <source>
        <dbReference type="ARBA" id="ARBA00023136"/>
    </source>
</evidence>
<dbReference type="InterPro" id="IPR016476">
    <property type="entry name" value="SH3_dom_pro"/>
</dbReference>
<keyword evidence="5 7" id="KW-0472">Membrane</keyword>
<evidence type="ECO:0000256" key="7">
    <source>
        <dbReference type="SAM" id="Phobius"/>
    </source>
</evidence>
<keyword evidence="3" id="KW-0732">Signal</keyword>
<evidence type="ECO:0000256" key="2">
    <source>
        <dbReference type="ARBA" id="ARBA00022692"/>
    </source>
</evidence>
<dbReference type="InterPro" id="IPR003646">
    <property type="entry name" value="SH3-like_bac-type"/>
</dbReference>
<reference evidence="9" key="1">
    <citation type="submission" date="2018-05" db="EMBL/GenBank/DDBJ databases">
        <authorList>
            <person name="Lanie J.A."/>
            <person name="Ng W.-L."/>
            <person name="Kazmierczak K.M."/>
            <person name="Andrzejewski T.M."/>
            <person name="Davidsen T.M."/>
            <person name="Wayne K.J."/>
            <person name="Tettelin H."/>
            <person name="Glass J.I."/>
            <person name="Rusch D."/>
            <person name="Podicherti R."/>
            <person name="Tsui H.-C.T."/>
            <person name="Winkler M.E."/>
        </authorList>
    </citation>
    <scope>NUCLEOTIDE SEQUENCE</scope>
</reference>
<comment type="subcellular location">
    <subcellularLocation>
        <location evidence="1">Membrane</location>
        <topology evidence="1">Single-pass membrane protein</topology>
    </subcellularLocation>
</comment>